<reference evidence="5 6" key="3">
    <citation type="journal article" date="2008" name="BMC Genomics">
        <title>The genome of the versatile nitrogen fixer Azorhizobium caulinodans ORS571.</title>
        <authorList>
            <person name="Lee KB."/>
            <person name="Backer P.D."/>
            <person name="Aono T."/>
            <person name="Liu CT."/>
            <person name="Suzuki S."/>
            <person name="Suzuki T."/>
            <person name="Kaneko T."/>
            <person name="Yamada M."/>
            <person name="Tabata S."/>
            <person name="Kupfer D.M."/>
            <person name="Najar F.Z."/>
            <person name="Wiley G.B."/>
            <person name="Roe B."/>
            <person name="Binnewies T.T."/>
            <person name="Ussery D.W."/>
            <person name="D'Haeze W."/>
            <person name="Herder J.D."/>
            <person name="Gevers D."/>
            <person name="Vereecke D."/>
            <person name="Holsters M."/>
            <person name="Oyaizu H."/>
        </authorList>
    </citation>
    <scope>NUCLEOTIDE SEQUENCE [LARGE SCALE GENOMIC DNA]</scope>
    <source>
        <strain evidence="6">ATCC 43989 / DSM 5975 / JCM 20966 / LMG 6465 / NBRC 14845 / NCIMB 13405 / ORS 571</strain>
    </source>
</reference>
<sequence length="392" mass="41315">MREGCDAAPLRFRPLALTLACAGSNPAPSFQWRGAPVTPEPEVLFERRGAAGLITLNRPKALNALTHAMVQAIDPRLRAWARDPGVTRVILKAAGERAFCAGGDVRQIYDLGRAGRQAEALAFWREEYVLNHLIGTYPKPFVSLIDGICMGGGFGLSAHGTYRVGGDRYLFAMPEVNIGLFPDVGGTYVLPRLPKAAGVYLAFTGNRIKTADGLHVGLLTHAVPSAGMSALEEALCAGGAVAEVLAAHAVDPGPAPILAHEAFIAEAFASADVFAVLAALDAAAGRGGPEADFARETAAALHTKSPTSLAIAAEQMRRGPALSLGEALKAEFRVVTRVAHGHDFYEGVRALLVDKDNTPRWQPPRLADVDPAAIAAHFDPIAEELEFPAGTA</sequence>
<reference evidence="6" key="2">
    <citation type="submission" date="2007-04" db="EMBL/GenBank/DDBJ databases">
        <title>Complete genome sequence of the nitrogen-fixing bacterium Azorhizobium caulinodans ORS571.</title>
        <authorList>
            <person name="Lee K.B."/>
            <person name="Backer P.D."/>
            <person name="Aono T."/>
            <person name="Liu C.T."/>
            <person name="Suzuki S."/>
            <person name="Suzuki T."/>
            <person name="Kaneko T."/>
            <person name="Yamada M."/>
            <person name="Tabata S."/>
            <person name="Kupfer D.M."/>
            <person name="Najar F.Z."/>
            <person name="Wiley G.B."/>
            <person name="Roe B."/>
            <person name="Binnewies T."/>
            <person name="Ussery D."/>
            <person name="Vereecke D."/>
            <person name="Gevers D."/>
            <person name="Holsters M."/>
            <person name="Oyaizu H."/>
        </authorList>
    </citation>
    <scope>NUCLEOTIDE SEQUENCE [LARGE SCALE GENOMIC DNA]</scope>
    <source>
        <strain evidence="6">ATCC 43989 / DSM 5975 / JCM 20966 / LMG 6465 / NBRC 14845 / NCIMB 13405 / ORS 571</strain>
    </source>
</reference>
<gene>
    <name evidence="5" type="ordered locus">AZC_1544</name>
</gene>
<dbReference type="AlphaFoldDB" id="A8HXV6"/>
<dbReference type="PANTHER" id="PTHR43176">
    <property type="entry name" value="3-HYDROXYISOBUTYRYL-COA HYDROLASE-RELATED"/>
    <property type="match status" value="1"/>
</dbReference>
<dbReference type="PANTHER" id="PTHR43176:SF3">
    <property type="entry name" value="3-HYDROXYISOBUTYRYL-COA HYDROLASE, MITOCHONDRIAL"/>
    <property type="match status" value="1"/>
</dbReference>
<evidence type="ECO:0000313" key="5">
    <source>
        <dbReference type="EMBL" id="BAF87542.1"/>
    </source>
</evidence>
<dbReference type="EC" id="3.1.2.4" evidence="2"/>
<keyword evidence="6" id="KW-1185">Reference proteome</keyword>
<proteinExistence type="predicted"/>
<dbReference type="EMBL" id="AP009384">
    <property type="protein sequence ID" value="BAF87542.1"/>
    <property type="molecule type" value="Genomic_DNA"/>
</dbReference>
<dbReference type="GO" id="GO:0006574">
    <property type="term" value="P:L-valine catabolic process"/>
    <property type="evidence" value="ECO:0007669"/>
    <property type="project" value="TreeGrafter"/>
</dbReference>
<dbReference type="STRING" id="438753.AZC_1544"/>
<dbReference type="Proteomes" id="UP000000270">
    <property type="component" value="Chromosome"/>
</dbReference>
<reference evidence="5 6" key="4">
    <citation type="journal article" date="2009" name="Appl. Environ. Microbiol.">
        <title>Comparative genome-wide transcriptional profiling of Azorhizobium caulinodans ORS571 grown under free-living and symbiotic conditions.</title>
        <authorList>
            <person name="Tsukada S."/>
            <person name="Aono T."/>
            <person name="Akiba N."/>
            <person name="Lee KB."/>
            <person name="Liu CT."/>
            <person name="Toyazaki H."/>
            <person name="Oyaizu H."/>
        </authorList>
    </citation>
    <scope>NUCLEOTIDE SEQUENCE [LARGE SCALE GENOMIC DNA]</scope>
    <source>
        <strain evidence="6">ATCC 43989 / DSM 5975 / JCM 20966 / LMG 6465 / NBRC 14845 / NCIMB 13405 / ORS 571</strain>
    </source>
</reference>
<dbReference type="InterPro" id="IPR045004">
    <property type="entry name" value="ECH_dom"/>
</dbReference>
<evidence type="ECO:0000256" key="2">
    <source>
        <dbReference type="ARBA" id="ARBA00011915"/>
    </source>
</evidence>
<dbReference type="InterPro" id="IPR032259">
    <property type="entry name" value="HIBYL-CoA-H"/>
</dbReference>
<comment type="catalytic activity">
    <reaction evidence="1">
        <text>3-hydroxy-2-methylpropanoyl-CoA + H2O = 3-hydroxy-2-methylpropanoate + CoA + H(+)</text>
        <dbReference type="Rhea" id="RHEA:20888"/>
        <dbReference type="ChEBI" id="CHEBI:11805"/>
        <dbReference type="ChEBI" id="CHEBI:15377"/>
        <dbReference type="ChEBI" id="CHEBI:15378"/>
        <dbReference type="ChEBI" id="CHEBI:57287"/>
        <dbReference type="ChEBI" id="CHEBI:57340"/>
        <dbReference type="EC" id="3.1.2.4"/>
    </reaction>
</comment>
<dbReference type="GO" id="GO:0003860">
    <property type="term" value="F:3-hydroxyisobutyryl-CoA hydrolase activity"/>
    <property type="evidence" value="ECO:0007669"/>
    <property type="project" value="UniProtKB-EC"/>
</dbReference>
<evidence type="ECO:0000256" key="1">
    <source>
        <dbReference type="ARBA" id="ARBA00001709"/>
    </source>
</evidence>
<evidence type="ECO:0000313" key="6">
    <source>
        <dbReference type="Proteomes" id="UP000000270"/>
    </source>
</evidence>
<dbReference type="Pfam" id="PF16113">
    <property type="entry name" value="ECH_2"/>
    <property type="match status" value="1"/>
</dbReference>
<name>A8HXV6_AZOC5</name>
<reference evidence="5 6" key="6">
    <citation type="journal article" date="2011" name="Appl. Environ. Microbiol.">
        <title>Involvement of the azorhizobial chromosome partition gene (parA) in the onset of bacteroid differentiation during Sesbania rostrata stem nodule development.</title>
        <authorList>
            <person name="Liu CT."/>
            <person name="Lee KB."/>
            <person name="Wang YS."/>
            <person name="Peng MH."/>
            <person name="Lee KT."/>
            <person name="Suzuki S."/>
            <person name="Suzuki T."/>
            <person name="Oyaizu H."/>
        </authorList>
    </citation>
    <scope>NUCLEOTIDE SEQUENCE [LARGE SCALE GENOMIC DNA]</scope>
    <source>
        <strain evidence="6">ATCC 43989 / DSM 5975 / JCM 20966 / LMG 6465 / NBRC 14845 / NCIMB 13405 / ORS 571</strain>
    </source>
</reference>
<dbReference type="Gene3D" id="3.90.226.10">
    <property type="entry name" value="2-enoyl-CoA Hydratase, Chain A, domain 1"/>
    <property type="match status" value="1"/>
</dbReference>
<reference evidence="5 6" key="5">
    <citation type="journal article" date="2010" name="Appl. Environ. Microbiol.">
        <title>phrR-like gene praR of Azorhizobium caulinodans ORS571 is essential for symbiosis with Sesbania rostrata and is involved in expression of reb genes.</title>
        <authorList>
            <person name="Akiba N."/>
            <person name="Aono T."/>
            <person name="Toyazaki H."/>
            <person name="Sato S."/>
            <person name="Oyaizu H."/>
        </authorList>
    </citation>
    <scope>NUCLEOTIDE SEQUENCE [LARGE SCALE GENOMIC DNA]</scope>
    <source>
        <strain evidence="6">ATCC 43989 / DSM 5975 / JCM 20966 / LMG 6465 / NBRC 14845 / NCIMB 13405 / ORS 571</strain>
    </source>
</reference>
<keyword evidence="3" id="KW-0378">Hydrolase</keyword>
<dbReference type="CDD" id="cd06558">
    <property type="entry name" value="crotonase-like"/>
    <property type="match status" value="1"/>
</dbReference>
<dbReference type="InterPro" id="IPR029045">
    <property type="entry name" value="ClpP/crotonase-like_dom_sf"/>
</dbReference>
<dbReference type="NCBIfam" id="NF004127">
    <property type="entry name" value="PRK05617.1"/>
    <property type="match status" value="1"/>
</dbReference>
<dbReference type="SUPFAM" id="SSF52096">
    <property type="entry name" value="ClpP/crotonase"/>
    <property type="match status" value="1"/>
</dbReference>
<dbReference type="eggNOG" id="COG1024">
    <property type="taxonomic scope" value="Bacteria"/>
</dbReference>
<organism evidence="5 6">
    <name type="scientific">Azorhizobium caulinodans (strain ATCC 43989 / DSM 5975 / JCM 20966 / LMG 6465 / NBRC 14845 / NCIMB 13405 / ORS 571)</name>
    <dbReference type="NCBI Taxonomy" id="438753"/>
    <lineage>
        <taxon>Bacteria</taxon>
        <taxon>Pseudomonadati</taxon>
        <taxon>Pseudomonadota</taxon>
        <taxon>Alphaproteobacteria</taxon>
        <taxon>Hyphomicrobiales</taxon>
        <taxon>Xanthobacteraceae</taxon>
        <taxon>Azorhizobium</taxon>
    </lineage>
</organism>
<reference evidence="5 6" key="1">
    <citation type="journal article" date="2007" name="Appl. Environ. Microbiol.">
        <title>Rhizobial factors required for stem nodule maturation and maintenance in Sesbania rostrata-Azorhizobium caulinodans ORS571 symbiosis.</title>
        <authorList>
            <person name="Suzuki S."/>
            <person name="Aono T."/>
            <person name="Lee KB."/>
            <person name="Suzuki T."/>
            <person name="Liu CT."/>
            <person name="Miwa H."/>
            <person name="Wakao S."/>
            <person name="Iki T."/>
            <person name="Oyaizu H."/>
        </authorList>
    </citation>
    <scope>NUCLEOTIDE SEQUENCE [LARGE SCALE GENOMIC DNA]</scope>
    <source>
        <strain evidence="6">ATCC 43989 / DSM 5975 / JCM 20966 / LMG 6465 / NBRC 14845 / NCIMB 13405 / ORS 571</strain>
    </source>
</reference>
<dbReference type="HOGENOM" id="CLU_009834_22_1_5"/>
<feature type="domain" description="Enoyl-CoA hydratase/isomerase" evidence="4">
    <location>
        <begin position="52"/>
        <end position="378"/>
    </location>
</feature>
<dbReference type="KEGG" id="azc:AZC_1544"/>
<evidence type="ECO:0000259" key="4">
    <source>
        <dbReference type="Pfam" id="PF16113"/>
    </source>
</evidence>
<evidence type="ECO:0000256" key="3">
    <source>
        <dbReference type="ARBA" id="ARBA00022801"/>
    </source>
</evidence>
<accession>A8HXV6</accession>
<protein>
    <recommendedName>
        <fullName evidence="2">3-hydroxyisobutyryl-CoA hydrolase</fullName>
        <ecNumber evidence="2">3.1.2.4</ecNumber>
    </recommendedName>
</protein>